<evidence type="ECO:0000313" key="2">
    <source>
        <dbReference type="Proteomes" id="UP000887566"/>
    </source>
</evidence>
<protein>
    <submittedName>
        <fullName evidence="3">Uncharacterized protein</fullName>
    </submittedName>
</protein>
<evidence type="ECO:0000313" key="3">
    <source>
        <dbReference type="WBParaSite" id="PSAMB.scaffold4471size14486.g24395.t1"/>
    </source>
</evidence>
<keyword evidence="2" id="KW-1185">Reference proteome</keyword>
<feature type="region of interest" description="Disordered" evidence="1">
    <location>
        <begin position="1"/>
        <end position="24"/>
    </location>
</feature>
<evidence type="ECO:0000256" key="1">
    <source>
        <dbReference type="SAM" id="MobiDB-lite"/>
    </source>
</evidence>
<proteinExistence type="predicted"/>
<dbReference type="WBParaSite" id="PSAMB.scaffold4471size14486.g24395.t1">
    <property type="protein sequence ID" value="PSAMB.scaffold4471size14486.g24395.t1"/>
    <property type="gene ID" value="PSAMB.scaffold4471size14486.g24395"/>
</dbReference>
<name>A0A914WLB6_9BILA</name>
<sequence length="181" mass="20477">MQPTGQMQSSFTPTSHNLTTFPPANGMTMMMHSQQQTTMAPNSQQMAFPVYFSSPNFAHSNDSLSSAPNCGNTTDSFYHQQNIQMGMQLLNITPVPQQQQQQLSFSFPINQNVQSHVIQNQLIQSSTMQQQQQAVMQPPMIYPTSRHLSQQQHPQQAFVIPLQQKTTRRSPQSHVNQNFQG</sequence>
<accession>A0A914WLB6</accession>
<feature type="compositionally biased region" description="Polar residues" evidence="1">
    <location>
        <begin position="1"/>
        <end position="22"/>
    </location>
</feature>
<organism evidence="2 3">
    <name type="scientific">Plectus sambesii</name>
    <dbReference type="NCBI Taxonomy" id="2011161"/>
    <lineage>
        <taxon>Eukaryota</taxon>
        <taxon>Metazoa</taxon>
        <taxon>Ecdysozoa</taxon>
        <taxon>Nematoda</taxon>
        <taxon>Chromadorea</taxon>
        <taxon>Plectida</taxon>
        <taxon>Plectina</taxon>
        <taxon>Plectoidea</taxon>
        <taxon>Plectidae</taxon>
        <taxon>Plectus</taxon>
    </lineage>
</organism>
<dbReference type="Proteomes" id="UP000887566">
    <property type="component" value="Unplaced"/>
</dbReference>
<reference evidence="3" key="1">
    <citation type="submission" date="2022-11" db="UniProtKB">
        <authorList>
            <consortium name="WormBaseParasite"/>
        </authorList>
    </citation>
    <scope>IDENTIFICATION</scope>
</reference>
<dbReference type="AlphaFoldDB" id="A0A914WLB6"/>